<dbReference type="GO" id="GO:0003677">
    <property type="term" value="F:DNA binding"/>
    <property type="evidence" value="ECO:0007669"/>
    <property type="project" value="InterPro"/>
</dbReference>
<name>A0A1B8PVZ0_MORLA</name>
<dbReference type="Proteomes" id="UP000092607">
    <property type="component" value="Unassembled WGS sequence"/>
</dbReference>
<proteinExistence type="predicted"/>
<dbReference type="Pfam" id="PF04851">
    <property type="entry name" value="ResIII"/>
    <property type="match status" value="1"/>
</dbReference>
<evidence type="ECO:0000313" key="2">
    <source>
        <dbReference type="EMBL" id="OBX59952.1"/>
    </source>
</evidence>
<dbReference type="Gene3D" id="3.40.50.300">
    <property type="entry name" value="P-loop containing nucleotide triphosphate hydrolases"/>
    <property type="match status" value="2"/>
</dbReference>
<sequence length="975" mass="111702">MSDLHQEKRFYYEQQEYQEKAVANIVGIFDDFHKSGDIVSTLSTHYTNNNYQFPINGDSKNIDVMMETGTGKTFTFIKAIFELTKHFGYKKFIILTPTVPIREGTKTNLEDTKDYFKGLYNDAHGKEINVFVYESSNVSAINDFIKSGDLSALVMTPSSFDKGGNILNRPLEKDLYTPDLFVAHQGVPKSYLECLKRLNPIVIMDEPHRFEGNAFKKYFEGFDNFFLRFGATFPKKADSLQLSNVAYVLDSLTAFQQSLVKKIVVYTQDVIENTDTLIGTDPKAKKAMVNRLENGMLMKQTLGIGGLFNGKSIKKINKDVVVLVDGTLEKVDYAISDDSLRVMIRDTIKLHFDKEQALFDKGIKTLSLFFMENDIGLFRGDSPKIKIMFEEEYLKIRQEILTKLDKDSAYCQYLQKDFDKDGELQVHKGYFSGDKGSSVDEKIKAGVNEILKDKKRLLSFESSTRFIFSIWALQEGWDNPNIFTICKLSNQGSENSKLQQIGRGLRIAVNQDLQRQTLAFLDNDQELFWQINNLDVVVSSKEQGFVESIQKEILENSFLLAKRFTEQEIRQRLVDGGVDEKTARSIFKALEKNDLIVFEDTEDGLDVYELSDDFDEQLKTLALPADHKQMIAKLFSNDIKEYVKNANKNNKGKDKVIIKPTHLRAFEELWHAIYKNTNFLLEKMSKAEETQLIDNIKAQIESLDISRVMLETTRSELHVEKMQSNQAVSKSIVDGSVYVSKVDYLLLVRQLAVDSKTPLSFVVRIFNVLSLEFKQKILVNNPKQAQKEMADIIKQNLMGLLKTKISYGMIQHTVKANVFKTDDKATYLDIGSTGKFQKPMPQDFSLKAKWVFENVIEYDSDFELEIIEQDPDISEIEIFAKLPRLKIKTPLGEYNPDFCYAIKGKNGNQVFLVVESKGCEKSTNIPPDEKTKIDIAKKYFDALNEYYQKQGKDDIKIVFKERINKTQLSALINTD</sequence>
<keyword evidence="2" id="KW-0540">Nuclease</keyword>
<evidence type="ECO:0000313" key="3">
    <source>
        <dbReference type="Proteomes" id="UP000092607"/>
    </source>
</evidence>
<dbReference type="EMBL" id="LZMS01000096">
    <property type="protein sequence ID" value="OBX59952.1"/>
    <property type="molecule type" value="Genomic_DNA"/>
</dbReference>
<protein>
    <submittedName>
        <fullName evidence="2">Type III restriction endonuclease subunit R</fullName>
    </submittedName>
</protein>
<gene>
    <name evidence="2" type="ORF">A9309_10550</name>
</gene>
<evidence type="ECO:0000259" key="1">
    <source>
        <dbReference type="PROSITE" id="PS51192"/>
    </source>
</evidence>
<dbReference type="InterPro" id="IPR027417">
    <property type="entry name" value="P-loop_NTPase"/>
</dbReference>
<dbReference type="SMART" id="SM00487">
    <property type="entry name" value="DEXDc"/>
    <property type="match status" value="1"/>
</dbReference>
<dbReference type="GO" id="GO:0005524">
    <property type="term" value="F:ATP binding"/>
    <property type="evidence" value="ECO:0007669"/>
    <property type="project" value="InterPro"/>
</dbReference>
<organism evidence="2 3">
    <name type="scientific">Moraxella lacunata</name>
    <dbReference type="NCBI Taxonomy" id="477"/>
    <lineage>
        <taxon>Bacteria</taxon>
        <taxon>Pseudomonadati</taxon>
        <taxon>Pseudomonadota</taxon>
        <taxon>Gammaproteobacteria</taxon>
        <taxon>Moraxellales</taxon>
        <taxon>Moraxellaceae</taxon>
        <taxon>Moraxella</taxon>
    </lineage>
</organism>
<dbReference type="SUPFAM" id="SSF52540">
    <property type="entry name" value="P-loop containing nucleoside triphosphate hydrolases"/>
    <property type="match status" value="2"/>
</dbReference>
<reference evidence="2 3" key="1">
    <citation type="submission" date="2016-06" db="EMBL/GenBank/DDBJ databases">
        <title>Draft genome of Moraxella lacunata CCUG 57757A.</title>
        <authorList>
            <person name="Salva-Serra F."/>
            <person name="Engstrom-Jakobsson H."/>
            <person name="Thorell K."/>
            <person name="Gonzales-Siles L."/>
            <person name="Karlsson R."/>
            <person name="Boulund F."/>
            <person name="Engstrand L."/>
            <person name="Kristiansson E."/>
            <person name="Moore E."/>
        </authorList>
    </citation>
    <scope>NUCLEOTIDE SEQUENCE [LARGE SCALE GENOMIC DNA]</scope>
    <source>
        <strain evidence="2 3">CCUG 57757A</strain>
    </source>
</reference>
<keyword evidence="2" id="KW-0378">Hydrolase</keyword>
<dbReference type="Pfam" id="PF19778">
    <property type="entry name" value="RE_endonuc"/>
    <property type="match status" value="1"/>
</dbReference>
<dbReference type="InterPro" id="IPR014001">
    <property type="entry name" value="Helicase_ATP-bd"/>
</dbReference>
<accession>A0A1B8PVZ0</accession>
<comment type="caution">
    <text evidence="2">The sequence shown here is derived from an EMBL/GenBank/DDBJ whole genome shotgun (WGS) entry which is preliminary data.</text>
</comment>
<dbReference type="GO" id="GO:0015668">
    <property type="term" value="F:type III site-specific deoxyribonuclease activity"/>
    <property type="evidence" value="ECO:0007669"/>
    <property type="project" value="InterPro"/>
</dbReference>
<feature type="domain" description="Helicase ATP-binding" evidence="1">
    <location>
        <begin position="53"/>
        <end position="251"/>
    </location>
</feature>
<dbReference type="AlphaFoldDB" id="A0A1B8PVZ0"/>
<keyword evidence="2" id="KW-0255">Endonuclease</keyword>
<dbReference type="InterPro" id="IPR006935">
    <property type="entry name" value="Helicase/UvrB_N"/>
</dbReference>
<dbReference type="InterPro" id="IPR045572">
    <property type="entry name" value="RE_endonuc_C"/>
</dbReference>
<dbReference type="PROSITE" id="PS51192">
    <property type="entry name" value="HELICASE_ATP_BIND_1"/>
    <property type="match status" value="1"/>
</dbReference>